<evidence type="ECO:0000313" key="2">
    <source>
        <dbReference type="Proteomes" id="UP000077164"/>
    </source>
</evidence>
<comment type="caution">
    <text evidence="1">The sequence shown here is derived from an EMBL/GenBank/DDBJ whole genome shotgun (WGS) entry which is preliminary data.</text>
</comment>
<dbReference type="AlphaFoldDB" id="A0A168AB32"/>
<gene>
    <name evidence="1" type="ORF">FBFR_00205</name>
</gene>
<sequence length="61" mass="7189">MKFYGRGCKPYTKKLTIKSDLKITVFLKYGKTEYNTKIEDFELMFKKLNVQHFTAKCGSNN</sequence>
<reference evidence="1 2" key="1">
    <citation type="submission" date="2016-03" db="EMBL/GenBank/DDBJ databases">
        <title>Draft genome sequence of Flavobacterium fryxellicola DSM 16209.</title>
        <authorList>
            <person name="Shin S.-K."/>
            <person name="Yi H."/>
        </authorList>
    </citation>
    <scope>NUCLEOTIDE SEQUENCE [LARGE SCALE GENOMIC DNA]</scope>
    <source>
        <strain evidence="1 2">DSM 16209</strain>
    </source>
</reference>
<protein>
    <submittedName>
        <fullName evidence="1">Uncharacterized protein</fullName>
    </submittedName>
</protein>
<dbReference type="Proteomes" id="UP000077164">
    <property type="component" value="Unassembled WGS sequence"/>
</dbReference>
<proteinExistence type="predicted"/>
<name>A0A168AB32_9FLAO</name>
<dbReference type="EMBL" id="LVJE01000001">
    <property type="protein sequence ID" value="OAB31299.1"/>
    <property type="molecule type" value="Genomic_DNA"/>
</dbReference>
<keyword evidence="2" id="KW-1185">Reference proteome</keyword>
<dbReference type="STRING" id="249352.SAMN05444395_101745"/>
<evidence type="ECO:0000313" key="1">
    <source>
        <dbReference type="EMBL" id="OAB31299.1"/>
    </source>
</evidence>
<accession>A0A168AB32</accession>
<organism evidence="1 2">
    <name type="scientific">Flavobacterium fryxellicola</name>
    <dbReference type="NCBI Taxonomy" id="249352"/>
    <lineage>
        <taxon>Bacteria</taxon>
        <taxon>Pseudomonadati</taxon>
        <taxon>Bacteroidota</taxon>
        <taxon>Flavobacteriia</taxon>
        <taxon>Flavobacteriales</taxon>
        <taxon>Flavobacteriaceae</taxon>
        <taxon>Flavobacterium</taxon>
    </lineage>
</organism>